<keyword evidence="1" id="KW-0472">Membrane</keyword>
<dbReference type="PROSITE" id="PS51257">
    <property type="entry name" value="PROKAR_LIPOPROTEIN"/>
    <property type="match status" value="1"/>
</dbReference>
<dbReference type="EMBL" id="UPXX01000031">
    <property type="protein sequence ID" value="VBB46143.1"/>
    <property type="molecule type" value="Genomic_DNA"/>
</dbReference>
<keyword evidence="1" id="KW-1133">Transmembrane helix</keyword>
<dbReference type="AlphaFoldDB" id="A0A653ADJ1"/>
<gene>
    <name evidence="2" type="ORF">TRIP_B40061</name>
</gene>
<sequence length="71" mass="7735">MPIEIKFQTAFLRKSNTSEIGLFYAGMLVAAASCQAVGLLWILGVLRFICLVTPLSAAERKCGRRSGHPQP</sequence>
<evidence type="ECO:0000256" key="1">
    <source>
        <dbReference type="SAM" id="Phobius"/>
    </source>
</evidence>
<organism evidence="2">
    <name type="scientific">Uncultured Desulfatiglans sp</name>
    <dbReference type="NCBI Taxonomy" id="1748965"/>
    <lineage>
        <taxon>Bacteria</taxon>
        <taxon>Pseudomonadati</taxon>
        <taxon>Thermodesulfobacteriota</taxon>
        <taxon>Desulfobacteria</taxon>
        <taxon>Desulfatiglandales</taxon>
        <taxon>Desulfatiglandaceae</taxon>
        <taxon>Desulfatiglans</taxon>
        <taxon>environmental samples</taxon>
    </lineage>
</organism>
<evidence type="ECO:0008006" key="3">
    <source>
        <dbReference type="Google" id="ProtNLM"/>
    </source>
</evidence>
<feature type="transmembrane region" description="Helical" evidence="1">
    <location>
        <begin position="21"/>
        <end position="46"/>
    </location>
</feature>
<evidence type="ECO:0000313" key="2">
    <source>
        <dbReference type="EMBL" id="VBB46143.1"/>
    </source>
</evidence>
<name>A0A653ADJ1_UNCDX</name>
<accession>A0A653ADJ1</accession>
<reference evidence="2" key="1">
    <citation type="submission" date="2018-07" db="EMBL/GenBank/DDBJ databases">
        <authorList>
            <consortium name="Genoscope - CEA"/>
            <person name="William W."/>
        </authorList>
    </citation>
    <scope>NUCLEOTIDE SEQUENCE</scope>
    <source>
        <strain evidence="2">IK1</strain>
    </source>
</reference>
<protein>
    <recommendedName>
        <fullName evidence="3">Lipoprotein</fullName>
    </recommendedName>
</protein>
<keyword evidence="1" id="KW-0812">Transmembrane</keyword>
<proteinExistence type="predicted"/>